<protein>
    <submittedName>
        <fullName evidence="10">Outer membrane protein TolC</fullName>
    </submittedName>
</protein>
<keyword evidence="5" id="KW-0812">Transmembrane</keyword>
<dbReference type="Gene3D" id="1.20.1600.10">
    <property type="entry name" value="Outer membrane efflux proteins (OEP)"/>
    <property type="match status" value="1"/>
</dbReference>
<dbReference type="Proteomes" id="UP000184268">
    <property type="component" value="Unassembled WGS sequence"/>
</dbReference>
<keyword evidence="9" id="KW-0732">Signal</keyword>
<evidence type="ECO:0000256" key="7">
    <source>
        <dbReference type="ARBA" id="ARBA00023237"/>
    </source>
</evidence>
<gene>
    <name evidence="10" type="ORF">SAMN02745129_3890</name>
</gene>
<keyword evidence="6" id="KW-0472">Membrane</keyword>
<keyword evidence="11" id="KW-1185">Reference proteome</keyword>
<feature type="chain" id="PRO_5012725696" evidence="9">
    <location>
        <begin position="18"/>
        <end position="443"/>
    </location>
</feature>
<dbReference type="STRING" id="299255.SAMN02745129_3890"/>
<name>A0A1M5Y1R5_9GAMM</name>
<evidence type="ECO:0000313" key="10">
    <source>
        <dbReference type="EMBL" id="SHI05754.1"/>
    </source>
</evidence>
<proteinExistence type="inferred from homology"/>
<dbReference type="PANTHER" id="PTHR30026:SF5">
    <property type="entry name" value="ABC-TYPE EFFLUX SYSTEM SECRETIN COMPONENT"/>
    <property type="match status" value="1"/>
</dbReference>
<dbReference type="GO" id="GO:0015288">
    <property type="term" value="F:porin activity"/>
    <property type="evidence" value="ECO:0007669"/>
    <property type="project" value="TreeGrafter"/>
</dbReference>
<keyword evidence="3" id="KW-0813">Transport</keyword>
<dbReference type="GO" id="GO:0009279">
    <property type="term" value="C:cell outer membrane"/>
    <property type="evidence" value="ECO:0007669"/>
    <property type="project" value="UniProtKB-SubCell"/>
</dbReference>
<dbReference type="GO" id="GO:1990281">
    <property type="term" value="C:efflux pump complex"/>
    <property type="evidence" value="ECO:0007669"/>
    <property type="project" value="TreeGrafter"/>
</dbReference>
<accession>A0A1M5Y1R5</accession>
<keyword evidence="7" id="KW-0998">Cell outer membrane</keyword>
<evidence type="ECO:0000256" key="6">
    <source>
        <dbReference type="ARBA" id="ARBA00023136"/>
    </source>
</evidence>
<keyword evidence="8" id="KW-0175">Coiled coil</keyword>
<evidence type="ECO:0000256" key="9">
    <source>
        <dbReference type="SAM" id="SignalP"/>
    </source>
</evidence>
<evidence type="ECO:0000256" key="2">
    <source>
        <dbReference type="ARBA" id="ARBA00007613"/>
    </source>
</evidence>
<evidence type="ECO:0000256" key="4">
    <source>
        <dbReference type="ARBA" id="ARBA00022452"/>
    </source>
</evidence>
<dbReference type="PANTHER" id="PTHR30026">
    <property type="entry name" value="OUTER MEMBRANE PROTEIN TOLC"/>
    <property type="match status" value="1"/>
</dbReference>
<dbReference type="Pfam" id="PF02321">
    <property type="entry name" value="OEP"/>
    <property type="match status" value="2"/>
</dbReference>
<dbReference type="GO" id="GO:0015562">
    <property type="term" value="F:efflux transmembrane transporter activity"/>
    <property type="evidence" value="ECO:0007669"/>
    <property type="project" value="InterPro"/>
</dbReference>
<evidence type="ECO:0000313" key="11">
    <source>
        <dbReference type="Proteomes" id="UP000184268"/>
    </source>
</evidence>
<dbReference type="SUPFAM" id="SSF56954">
    <property type="entry name" value="Outer membrane efflux proteins (OEP)"/>
    <property type="match status" value="1"/>
</dbReference>
<dbReference type="InterPro" id="IPR003423">
    <property type="entry name" value="OMP_efflux"/>
</dbReference>
<keyword evidence="4" id="KW-1134">Transmembrane beta strand</keyword>
<evidence type="ECO:0000256" key="5">
    <source>
        <dbReference type="ARBA" id="ARBA00022692"/>
    </source>
</evidence>
<dbReference type="EMBL" id="FQXG01000006">
    <property type="protein sequence ID" value="SHI05754.1"/>
    <property type="molecule type" value="Genomic_DNA"/>
</dbReference>
<evidence type="ECO:0000256" key="8">
    <source>
        <dbReference type="SAM" id="Coils"/>
    </source>
</evidence>
<comment type="similarity">
    <text evidence="2">Belongs to the outer membrane factor (OMF) (TC 1.B.17) family.</text>
</comment>
<dbReference type="OrthoDB" id="5780445at2"/>
<reference evidence="10 11" key="1">
    <citation type="submission" date="2016-11" db="EMBL/GenBank/DDBJ databases">
        <authorList>
            <person name="Jaros S."/>
            <person name="Januszkiewicz K."/>
            <person name="Wedrychowicz H."/>
        </authorList>
    </citation>
    <scope>NUCLEOTIDE SEQUENCE [LARGE SCALE GENOMIC DNA]</scope>
    <source>
        <strain evidence="10 11">DSM 16917</strain>
    </source>
</reference>
<dbReference type="InterPro" id="IPR051906">
    <property type="entry name" value="TolC-like"/>
</dbReference>
<organism evidence="10 11">
    <name type="scientific">Ferrimonas marina</name>
    <dbReference type="NCBI Taxonomy" id="299255"/>
    <lineage>
        <taxon>Bacteria</taxon>
        <taxon>Pseudomonadati</taxon>
        <taxon>Pseudomonadota</taxon>
        <taxon>Gammaproteobacteria</taxon>
        <taxon>Alteromonadales</taxon>
        <taxon>Ferrimonadaceae</taxon>
        <taxon>Ferrimonas</taxon>
    </lineage>
</organism>
<evidence type="ECO:0000256" key="1">
    <source>
        <dbReference type="ARBA" id="ARBA00004442"/>
    </source>
</evidence>
<feature type="coiled-coil region" evidence="8">
    <location>
        <begin position="119"/>
        <end position="146"/>
    </location>
</feature>
<feature type="signal peptide" evidence="9">
    <location>
        <begin position="1"/>
        <end position="17"/>
    </location>
</feature>
<dbReference type="AlphaFoldDB" id="A0A1M5Y1R5"/>
<comment type="subcellular location">
    <subcellularLocation>
        <location evidence="1">Cell outer membrane</location>
    </subcellularLocation>
</comment>
<dbReference type="RefSeq" id="WP_073325998.1">
    <property type="nucleotide sequence ID" value="NZ_FQXG01000006.1"/>
</dbReference>
<sequence>MRRAWLLLALFSTGLAAEPVSLAQAWQTLDSQGSLLLAERQASERALAAREAANAAAHPNLSLGSSYIYQEKPWSLDAASLAPDLIPPGLLPPIDITERAIYRTSLTGSWPIYAGGRIQAAQQVKQAEYEAQLQQLEIRRREQFNLLVERYYGVLLAQRNADLRGQQVTARETHYRHAQLLAEQGQIAEVERLNAQVALDRARVAARAADNQASIAAKGLDSLLQQNALEPVPYRAAALEVPPLSPLREQMLAGHPALALFDAKQRQAQQSAKGEKGRYLPTMGLFGSYTLAEDDSLLSEIEPEWFVGVRVTVPIFTNDGRSGRLKAARSAELEARHRRNQAQQDLLLLLEAQHQALEQAAFEYQTYDSTIALAEENRRLRQVAFQQGLATSVELVDADQSLVAAQLGQAQAQYQYLRALAQVMTLGGEMERMFAWLKRESAQ</sequence>
<evidence type="ECO:0000256" key="3">
    <source>
        <dbReference type="ARBA" id="ARBA00022448"/>
    </source>
</evidence>